<keyword evidence="2" id="KW-1185">Reference proteome</keyword>
<dbReference type="RefSeq" id="WP_272447184.1">
    <property type="nucleotide sequence ID" value="NZ_JAMQKC010000020.1"/>
</dbReference>
<dbReference type="Gene3D" id="3.90.1720.10">
    <property type="entry name" value="endopeptidase domain like (from Nostoc punctiforme)"/>
    <property type="match status" value="1"/>
</dbReference>
<protein>
    <submittedName>
        <fullName evidence="1">Uncharacterized protein</fullName>
    </submittedName>
</protein>
<sequence length="164" mass="18474">MQERFRQVAVILNRVVQPGDILYSSKGWSTFLVGHVGIVGEDLRIYHSHPRGAFADSLPSYISRHKFGGALTLLRPKQGGLAAAVWARENIKMVEKYIFHPALDNIGANYCSKFIWQAFFATDVGDITGWRLANTQKHWIFPFQVKNSSSLEPILLVSIEQKSS</sequence>
<name>A0A9X4AFP2_9BACI</name>
<organism evidence="1 2">
    <name type="scientific">Aquibacillus salsiterrae</name>
    <dbReference type="NCBI Taxonomy" id="2950439"/>
    <lineage>
        <taxon>Bacteria</taxon>
        <taxon>Bacillati</taxon>
        <taxon>Bacillota</taxon>
        <taxon>Bacilli</taxon>
        <taxon>Bacillales</taxon>
        <taxon>Bacillaceae</taxon>
        <taxon>Aquibacillus</taxon>
    </lineage>
</organism>
<accession>A0A9X4AFP2</accession>
<dbReference type="AlphaFoldDB" id="A0A9X4AFP2"/>
<evidence type="ECO:0000313" key="1">
    <source>
        <dbReference type="EMBL" id="MDC3418121.1"/>
    </source>
</evidence>
<gene>
    <name evidence="1" type="ORF">NC799_14615</name>
</gene>
<dbReference type="InterPro" id="IPR038765">
    <property type="entry name" value="Papain-like_cys_pep_sf"/>
</dbReference>
<comment type="caution">
    <text evidence="1">The sequence shown here is derived from an EMBL/GenBank/DDBJ whole genome shotgun (WGS) entry which is preliminary data.</text>
</comment>
<reference evidence="1" key="1">
    <citation type="submission" date="2022-06" db="EMBL/GenBank/DDBJ databases">
        <title>Aquibacillus sp. a new bacterium isolated from soil saline samples.</title>
        <authorList>
            <person name="Galisteo C."/>
            <person name="De La Haba R."/>
            <person name="Sanchez-Porro C."/>
            <person name="Ventosa A."/>
        </authorList>
    </citation>
    <scope>NUCLEOTIDE SEQUENCE</scope>
    <source>
        <strain evidence="1">3ASR75-54</strain>
    </source>
</reference>
<dbReference type="EMBL" id="JAMQKC010000020">
    <property type="protein sequence ID" value="MDC3418121.1"/>
    <property type="molecule type" value="Genomic_DNA"/>
</dbReference>
<dbReference type="Proteomes" id="UP001145069">
    <property type="component" value="Unassembled WGS sequence"/>
</dbReference>
<evidence type="ECO:0000313" key="2">
    <source>
        <dbReference type="Proteomes" id="UP001145069"/>
    </source>
</evidence>
<dbReference type="SUPFAM" id="SSF54001">
    <property type="entry name" value="Cysteine proteinases"/>
    <property type="match status" value="1"/>
</dbReference>
<proteinExistence type="predicted"/>